<gene>
    <name evidence="2" type="ORF">OS493_007764</name>
</gene>
<dbReference type="Proteomes" id="UP001163046">
    <property type="component" value="Unassembled WGS sequence"/>
</dbReference>
<sequence length="106" mass="11948">LLLAESVRVLGRIPQAFKPLMSPHLAKVEAAIDPGLTMLNWTSLSLDAYMDSVYEALMELELLIDRANDLVKFRIEAVLQEMSNTPLCELPSDAPWTIEMFLKNTE</sequence>
<evidence type="ECO:0000313" key="2">
    <source>
        <dbReference type="EMBL" id="KAJ7365115.1"/>
    </source>
</evidence>
<evidence type="ECO:0000313" key="3">
    <source>
        <dbReference type="Proteomes" id="UP001163046"/>
    </source>
</evidence>
<name>A0A9X0CM15_9CNID</name>
<reference evidence="2" key="1">
    <citation type="submission" date="2023-01" db="EMBL/GenBank/DDBJ databases">
        <title>Genome assembly of the deep-sea coral Lophelia pertusa.</title>
        <authorList>
            <person name="Herrera S."/>
            <person name="Cordes E."/>
        </authorList>
    </citation>
    <scope>NUCLEOTIDE SEQUENCE</scope>
    <source>
        <strain evidence="2">USNM1676648</strain>
        <tissue evidence="2">Polyp</tissue>
    </source>
</reference>
<dbReference type="EMBL" id="MU827304">
    <property type="protein sequence ID" value="KAJ7365115.1"/>
    <property type="molecule type" value="Genomic_DNA"/>
</dbReference>
<dbReference type="GO" id="GO:0045505">
    <property type="term" value="F:dynein intermediate chain binding"/>
    <property type="evidence" value="ECO:0007669"/>
    <property type="project" value="InterPro"/>
</dbReference>
<keyword evidence="3" id="KW-1185">Reference proteome</keyword>
<dbReference type="AlphaFoldDB" id="A0A9X0CM15"/>
<accession>A0A9X0CM15</accession>
<feature type="domain" description="Dynein heavy chain tail" evidence="1">
    <location>
        <begin position="5"/>
        <end position="49"/>
    </location>
</feature>
<feature type="non-terminal residue" evidence="2">
    <location>
        <position position="106"/>
    </location>
</feature>
<dbReference type="GO" id="GO:0007018">
    <property type="term" value="P:microtubule-based movement"/>
    <property type="evidence" value="ECO:0007669"/>
    <property type="project" value="InterPro"/>
</dbReference>
<dbReference type="InterPro" id="IPR013594">
    <property type="entry name" value="Dynein_heavy_tail"/>
</dbReference>
<dbReference type="PANTHER" id="PTHR46532">
    <property type="entry name" value="MALE FERTILITY FACTOR KL5"/>
    <property type="match status" value="1"/>
</dbReference>
<dbReference type="InterPro" id="IPR026983">
    <property type="entry name" value="DHC"/>
</dbReference>
<dbReference type="GO" id="GO:0005858">
    <property type="term" value="C:axonemal dynein complex"/>
    <property type="evidence" value="ECO:0007669"/>
    <property type="project" value="TreeGrafter"/>
</dbReference>
<feature type="non-terminal residue" evidence="2">
    <location>
        <position position="1"/>
    </location>
</feature>
<dbReference type="Pfam" id="PF08385">
    <property type="entry name" value="DHC_N1"/>
    <property type="match status" value="1"/>
</dbReference>
<protein>
    <recommendedName>
        <fullName evidence="1">Dynein heavy chain tail domain-containing protein</fullName>
    </recommendedName>
</protein>
<dbReference type="OrthoDB" id="6138184at2759"/>
<dbReference type="GO" id="GO:0051959">
    <property type="term" value="F:dynein light intermediate chain binding"/>
    <property type="evidence" value="ECO:0007669"/>
    <property type="project" value="InterPro"/>
</dbReference>
<comment type="caution">
    <text evidence="2">The sequence shown here is derived from an EMBL/GenBank/DDBJ whole genome shotgun (WGS) entry which is preliminary data.</text>
</comment>
<evidence type="ECO:0000259" key="1">
    <source>
        <dbReference type="Pfam" id="PF08385"/>
    </source>
</evidence>
<dbReference type="PANTHER" id="PTHR46532:SF13">
    <property type="entry name" value="CYTOPLASMIC DYNEIN 1 HEAVY CHAIN 1"/>
    <property type="match status" value="1"/>
</dbReference>
<proteinExistence type="predicted"/>
<organism evidence="2 3">
    <name type="scientific">Desmophyllum pertusum</name>
    <dbReference type="NCBI Taxonomy" id="174260"/>
    <lineage>
        <taxon>Eukaryota</taxon>
        <taxon>Metazoa</taxon>
        <taxon>Cnidaria</taxon>
        <taxon>Anthozoa</taxon>
        <taxon>Hexacorallia</taxon>
        <taxon>Scleractinia</taxon>
        <taxon>Caryophylliina</taxon>
        <taxon>Caryophylliidae</taxon>
        <taxon>Desmophyllum</taxon>
    </lineage>
</organism>